<dbReference type="EMBL" id="JACAZI010000021">
    <property type="protein sequence ID" value="KAF7338361.1"/>
    <property type="molecule type" value="Genomic_DNA"/>
</dbReference>
<feature type="region of interest" description="Disordered" evidence="1">
    <location>
        <begin position="1"/>
        <end position="59"/>
    </location>
</feature>
<organism evidence="2 3">
    <name type="scientific">Mycena venus</name>
    <dbReference type="NCBI Taxonomy" id="2733690"/>
    <lineage>
        <taxon>Eukaryota</taxon>
        <taxon>Fungi</taxon>
        <taxon>Dikarya</taxon>
        <taxon>Basidiomycota</taxon>
        <taxon>Agaricomycotina</taxon>
        <taxon>Agaricomycetes</taxon>
        <taxon>Agaricomycetidae</taxon>
        <taxon>Agaricales</taxon>
        <taxon>Marasmiineae</taxon>
        <taxon>Mycenaceae</taxon>
        <taxon>Mycena</taxon>
    </lineage>
</organism>
<keyword evidence="3" id="KW-1185">Reference proteome</keyword>
<name>A0A8H6XD23_9AGAR</name>
<gene>
    <name evidence="2" type="ORF">MVEN_02061700</name>
</gene>
<dbReference type="OrthoDB" id="2581931at2759"/>
<sequence>MALNDKNIPGAGAQGVGVYPGVANPTSSSMPTNPMETNFVTDPTTSERGAGAGPNFEGDKQAKRLFKETAGVIEAEPGIIESTNVHPLRPDSNDDDGWAHATVKPGSQSTSEPGMAAQATNMATEAANMATGAAKMAYGYTTGNEEVKRAGTEAVYGKK</sequence>
<reference evidence="2" key="1">
    <citation type="submission" date="2020-05" db="EMBL/GenBank/DDBJ databases">
        <title>Mycena genomes resolve the evolution of fungal bioluminescence.</title>
        <authorList>
            <person name="Tsai I.J."/>
        </authorList>
    </citation>
    <scope>NUCLEOTIDE SEQUENCE</scope>
    <source>
        <strain evidence="2">CCC161011</strain>
    </source>
</reference>
<comment type="caution">
    <text evidence="2">The sequence shown here is derived from an EMBL/GenBank/DDBJ whole genome shotgun (WGS) entry which is preliminary data.</text>
</comment>
<feature type="compositionally biased region" description="Polar residues" evidence="1">
    <location>
        <begin position="24"/>
        <end position="47"/>
    </location>
</feature>
<evidence type="ECO:0000313" key="3">
    <source>
        <dbReference type="Proteomes" id="UP000620124"/>
    </source>
</evidence>
<proteinExistence type="predicted"/>
<dbReference type="Proteomes" id="UP000620124">
    <property type="component" value="Unassembled WGS sequence"/>
</dbReference>
<protein>
    <submittedName>
        <fullName evidence="2">G-patch domain-containing protein</fullName>
    </submittedName>
</protein>
<feature type="region of interest" description="Disordered" evidence="1">
    <location>
        <begin position="77"/>
        <end position="117"/>
    </location>
</feature>
<dbReference type="AlphaFoldDB" id="A0A8H6XD23"/>
<evidence type="ECO:0000313" key="2">
    <source>
        <dbReference type="EMBL" id="KAF7338361.1"/>
    </source>
</evidence>
<accession>A0A8H6XD23</accession>
<evidence type="ECO:0000256" key="1">
    <source>
        <dbReference type="SAM" id="MobiDB-lite"/>
    </source>
</evidence>